<reference evidence="2" key="1">
    <citation type="submission" date="2022-11" db="UniProtKB">
        <authorList>
            <consortium name="WormBaseParasite"/>
        </authorList>
    </citation>
    <scope>IDENTIFICATION</scope>
</reference>
<protein>
    <submittedName>
        <fullName evidence="2">Retrotransposon gag domain-containing protein</fullName>
    </submittedName>
</protein>
<keyword evidence="1" id="KW-1185">Reference proteome</keyword>
<organism evidence="1 2">
    <name type="scientific">Romanomermis culicivorax</name>
    <name type="common">Nematode worm</name>
    <dbReference type="NCBI Taxonomy" id="13658"/>
    <lineage>
        <taxon>Eukaryota</taxon>
        <taxon>Metazoa</taxon>
        <taxon>Ecdysozoa</taxon>
        <taxon>Nematoda</taxon>
        <taxon>Enoplea</taxon>
        <taxon>Dorylaimia</taxon>
        <taxon>Mermithida</taxon>
        <taxon>Mermithoidea</taxon>
        <taxon>Mermithidae</taxon>
        <taxon>Romanomermis</taxon>
    </lineage>
</organism>
<proteinExistence type="predicted"/>
<evidence type="ECO:0000313" key="1">
    <source>
        <dbReference type="Proteomes" id="UP000887565"/>
    </source>
</evidence>
<dbReference type="WBParaSite" id="nRc.2.0.1.t17956-RA">
    <property type="protein sequence ID" value="nRc.2.0.1.t17956-RA"/>
    <property type="gene ID" value="nRc.2.0.1.g17956"/>
</dbReference>
<name>A0A915IVY7_ROMCU</name>
<evidence type="ECO:0000313" key="2">
    <source>
        <dbReference type="WBParaSite" id="nRc.2.0.1.t17956-RA"/>
    </source>
</evidence>
<dbReference type="AlphaFoldDB" id="A0A915IVY7"/>
<accession>A0A915IVY7</accession>
<sequence length="238" mass="27295">MFWTRASPQVAFYYIIINYCCWHRPSCSQYKLNSNLIEKANQNPFEPLKTRYGQTTMANNQARLNLVPPAPPDQVDQLDRVQMEYELLVAHVQYPGETVTTFAADLRRLARRALPEWNGAGESDIIIKNHFINRLLPEIRRCVQNAEPDSFETAVMEAEKQELREKQYRGESVQPQQALTSSVNQLSNLVQQLSALNVSRNLSLERGNGPGRNKLKGSLYSQNSSWDNGMLKLMEHLQ</sequence>
<dbReference type="Proteomes" id="UP000887565">
    <property type="component" value="Unplaced"/>
</dbReference>